<comment type="caution">
    <text evidence="2">The sequence shown here is derived from an EMBL/GenBank/DDBJ whole genome shotgun (WGS) entry which is preliminary data.</text>
</comment>
<proteinExistence type="predicted"/>
<keyword evidence="1" id="KW-0732">Signal</keyword>
<dbReference type="Pfam" id="PF14273">
    <property type="entry name" value="DUF4360"/>
    <property type="match status" value="1"/>
</dbReference>
<dbReference type="Proteomes" id="UP000316238">
    <property type="component" value="Unassembled WGS sequence"/>
</dbReference>
<organism evidence="2 3">
    <name type="scientific">Candidatus Electronema aureum</name>
    <dbReference type="NCBI Taxonomy" id="2005002"/>
    <lineage>
        <taxon>Bacteria</taxon>
        <taxon>Pseudomonadati</taxon>
        <taxon>Thermodesulfobacteriota</taxon>
        <taxon>Desulfobulbia</taxon>
        <taxon>Desulfobulbales</taxon>
        <taxon>Desulfobulbaceae</taxon>
        <taxon>Candidatus Electronema</taxon>
    </lineage>
</organism>
<name>A0A521G2B2_9BACT</name>
<feature type="chain" id="PRO_5022103398" description="DUF4360 domain-containing protein" evidence="1">
    <location>
        <begin position="23"/>
        <end position="199"/>
    </location>
</feature>
<keyword evidence="3" id="KW-1185">Reference proteome</keyword>
<gene>
    <name evidence="2" type="ORF">CDV28_11024</name>
</gene>
<dbReference type="AlphaFoldDB" id="A0A521G2B2"/>
<dbReference type="InterPro" id="IPR025649">
    <property type="entry name" value="DUF4360"/>
</dbReference>
<evidence type="ECO:0000313" key="2">
    <source>
        <dbReference type="EMBL" id="TAA75156.1"/>
    </source>
</evidence>
<dbReference type="EMBL" id="NQJD01000010">
    <property type="protein sequence ID" value="TAA75156.1"/>
    <property type="molecule type" value="Genomic_DNA"/>
</dbReference>
<sequence>MKKIIVATLAAAFCIVTAEADAQVYFNSPIDFAGTGCKLGSYIFSGEKTDTLTVMFSAYDAANPSSNAVSGLQNTSCNFVIPLYVPQGYQVSTMTADWRGYAEGSTELFREYFFAGAKGIDKISNPSGNYTERDDDLIYTTCSSYGEDVFLRINTSVRAIGSKSYIVVDTADLQNNVVFHLNWKKCDPIPLPSIFMLLL</sequence>
<evidence type="ECO:0000313" key="3">
    <source>
        <dbReference type="Proteomes" id="UP000316238"/>
    </source>
</evidence>
<reference evidence="2" key="1">
    <citation type="submission" date="2017-07" db="EMBL/GenBank/DDBJ databases">
        <title>The cable genome - Insights into the physiology and evolution of filamentous bacteria capable of sulfide oxidation via long distance electron transfer.</title>
        <authorList>
            <person name="Thorup C."/>
            <person name="Bjerg J.T."/>
            <person name="Schreiber L."/>
            <person name="Nielsen L.P."/>
            <person name="Kjeldsen K.U."/>
            <person name="Boesen T."/>
            <person name="Boggild A."/>
            <person name="Meysman F."/>
            <person name="Geelhoed J."/>
            <person name="Schramm A."/>
        </authorList>
    </citation>
    <scope>NUCLEOTIDE SEQUENCE [LARGE SCALE GENOMIC DNA]</scope>
    <source>
        <strain evidence="2">GS</strain>
    </source>
</reference>
<dbReference type="PANTHER" id="PTHR38847">
    <property type="match status" value="1"/>
</dbReference>
<dbReference type="PANTHER" id="PTHR38847:SF1">
    <property type="entry name" value="PSEUDOURIDINE SYNTHASE RSUA_RLUA-LIKE DOMAIN-CONTAINING PROTEIN"/>
    <property type="match status" value="1"/>
</dbReference>
<feature type="signal peptide" evidence="1">
    <location>
        <begin position="1"/>
        <end position="22"/>
    </location>
</feature>
<evidence type="ECO:0008006" key="4">
    <source>
        <dbReference type="Google" id="ProtNLM"/>
    </source>
</evidence>
<accession>A0A521G2B2</accession>
<evidence type="ECO:0000256" key="1">
    <source>
        <dbReference type="SAM" id="SignalP"/>
    </source>
</evidence>
<protein>
    <recommendedName>
        <fullName evidence="4">DUF4360 domain-containing protein</fullName>
    </recommendedName>
</protein>